<comment type="pathway">
    <text evidence="1">Lipid metabolism; fatty acid beta-oxidation.</text>
</comment>
<keyword evidence="9" id="KW-0511">Multifunctional enzyme</keyword>
<feature type="domain" description="3-hydroxyacyl-CoA dehydrogenase C-terminal" evidence="11">
    <location>
        <begin position="629"/>
        <end position="710"/>
    </location>
</feature>
<comment type="similarity">
    <text evidence="2">In the central section; belongs to the 3-hydroxyacyl-CoA dehydrogenase family.</text>
</comment>
<dbReference type="SUPFAM" id="SSF48179">
    <property type="entry name" value="6-phosphogluconate dehydrogenase C-terminal domain-like"/>
    <property type="match status" value="2"/>
</dbReference>
<feature type="domain" description="3-hydroxyacyl-CoA dehydrogenase NAD binding" evidence="12">
    <location>
        <begin position="322"/>
        <end position="499"/>
    </location>
</feature>
<dbReference type="Pfam" id="PF00378">
    <property type="entry name" value="ECH_1"/>
    <property type="match status" value="1"/>
</dbReference>
<dbReference type="FunFam" id="3.40.50.720:FF:000009">
    <property type="entry name" value="Fatty oxidation complex, alpha subunit"/>
    <property type="match status" value="1"/>
</dbReference>
<dbReference type="Pfam" id="PF00725">
    <property type="entry name" value="3HCDH"/>
    <property type="match status" value="2"/>
</dbReference>
<evidence type="ECO:0000256" key="3">
    <source>
        <dbReference type="ARBA" id="ARBA00022832"/>
    </source>
</evidence>
<keyword evidence="7" id="KW-0443">Lipid metabolism</keyword>
<keyword evidence="4" id="KW-0442">Lipid degradation</keyword>
<dbReference type="Gene3D" id="3.90.226.10">
    <property type="entry name" value="2-enoyl-CoA Hydratase, Chain A, domain 1"/>
    <property type="match status" value="1"/>
</dbReference>
<keyword evidence="14" id="KW-1185">Reference proteome</keyword>
<dbReference type="CDD" id="cd06558">
    <property type="entry name" value="crotonase-like"/>
    <property type="match status" value="1"/>
</dbReference>
<dbReference type="InterPro" id="IPR006108">
    <property type="entry name" value="3HC_DH_C"/>
</dbReference>
<comment type="catalytic activity">
    <reaction evidence="10">
        <text>a (3S)-3-hydroxyacyl-CoA + NAD(+) = a 3-oxoacyl-CoA + NADH + H(+)</text>
        <dbReference type="Rhea" id="RHEA:22432"/>
        <dbReference type="ChEBI" id="CHEBI:15378"/>
        <dbReference type="ChEBI" id="CHEBI:57318"/>
        <dbReference type="ChEBI" id="CHEBI:57540"/>
        <dbReference type="ChEBI" id="CHEBI:57945"/>
        <dbReference type="ChEBI" id="CHEBI:90726"/>
        <dbReference type="EC" id="1.1.1.35"/>
    </reaction>
</comment>
<dbReference type="Gene3D" id="3.40.50.720">
    <property type="entry name" value="NAD(P)-binding Rossmann-like Domain"/>
    <property type="match status" value="1"/>
</dbReference>
<evidence type="ECO:0000259" key="12">
    <source>
        <dbReference type="Pfam" id="PF02737"/>
    </source>
</evidence>
<dbReference type="PANTHER" id="PTHR43612:SF3">
    <property type="entry name" value="TRIFUNCTIONAL ENZYME SUBUNIT ALPHA, MITOCHONDRIAL"/>
    <property type="match status" value="1"/>
</dbReference>
<keyword evidence="6" id="KW-0520">NAD</keyword>
<evidence type="ECO:0000259" key="11">
    <source>
        <dbReference type="Pfam" id="PF00725"/>
    </source>
</evidence>
<dbReference type="RefSeq" id="WP_145251214.1">
    <property type="nucleotide sequence ID" value="NZ_CP036278.1"/>
</dbReference>
<feature type="domain" description="3-hydroxyacyl-CoA dehydrogenase C-terminal" evidence="11">
    <location>
        <begin position="502"/>
        <end position="595"/>
    </location>
</feature>
<dbReference type="OrthoDB" id="9771883at2"/>
<dbReference type="AlphaFoldDB" id="A0A518AVN9"/>
<name>A0A518AVN9_9BACT</name>
<dbReference type="UniPathway" id="UPA00659"/>
<sequence>MADTRFTTLDFPQPGIARLSLHHPDHSLNILSQAMLGEIAGHLDALADRTDLMGLVIVSGKPAGFIAGADLKEFAASIDEPAEVIRQFSRHGQLLLQRLSKLKMVTVVAIDGICVGGGTELSVWCDRRVVTDNPKTQIGFPEVKLGLFPGWGGTARTPRIVGLANAVEMVTSGKNVSGAEAFAMGLADDIVSASGDVASKLMEAAVRVVMADQASGEYLANREKWASEIPINEAELAFLGATALGVIQQETKGHYPAPLVALEVLLEGALLDIDAACELESERFTPLFGSPVNRGLLNVFFLTDFNKDGIGSDKKQLAANSVGVAGAGTMGQGIAAVSLRRGVRVSLADNRAEALLAAEKAVLSEAAFDRETKSASTDKVLELTPELDMTPHVTDLAACDLVVEAVVENLEIKQQLLQQIEAAAGDETILCSNTSTIPISLLAKGLTHPERFCGLHFFNPVRKMPLVEVIRGSESSPATIERAAAFARKLGKSPVVVNDGPGFLVNRLLLPYMNEAAVLLTEKVPLKAIESAAKEFGMPMGPIELHDVIGLDVCLHAGRVLRDAFSDRVIDTPMVDKLVSNDRLGQKNGRGFYDWQKDKKGRWKKQPSDVVSEFVAALATDTEPPGDLVDRLMLPMLVEATRALEEGIAADVRDIDLALIFGIGFPPFRGGLFFWADTVGAAAIVEKLAHFHTLGKRYEVTKLLEQKARDGSKFYE</sequence>
<evidence type="ECO:0000256" key="4">
    <source>
        <dbReference type="ARBA" id="ARBA00022963"/>
    </source>
</evidence>
<dbReference type="InterPro" id="IPR006176">
    <property type="entry name" value="3-OHacyl-CoA_DH_NAD-bd"/>
</dbReference>
<dbReference type="SUPFAM" id="SSF51735">
    <property type="entry name" value="NAD(P)-binding Rossmann-fold domains"/>
    <property type="match status" value="1"/>
</dbReference>
<dbReference type="InterPro" id="IPR008927">
    <property type="entry name" value="6-PGluconate_DH-like_C_sf"/>
</dbReference>
<evidence type="ECO:0000256" key="9">
    <source>
        <dbReference type="ARBA" id="ARBA00023268"/>
    </source>
</evidence>
<dbReference type="GO" id="GO:0070403">
    <property type="term" value="F:NAD+ binding"/>
    <property type="evidence" value="ECO:0007669"/>
    <property type="project" value="InterPro"/>
</dbReference>
<organism evidence="13 14">
    <name type="scientific">Aeoliella mucimassa</name>
    <dbReference type="NCBI Taxonomy" id="2527972"/>
    <lineage>
        <taxon>Bacteria</taxon>
        <taxon>Pseudomonadati</taxon>
        <taxon>Planctomycetota</taxon>
        <taxon>Planctomycetia</taxon>
        <taxon>Pirellulales</taxon>
        <taxon>Lacipirellulaceae</taxon>
        <taxon>Aeoliella</taxon>
    </lineage>
</organism>
<reference evidence="13 14" key="1">
    <citation type="submission" date="2019-02" db="EMBL/GenBank/DDBJ databases">
        <title>Deep-cultivation of Planctomycetes and their phenomic and genomic characterization uncovers novel biology.</title>
        <authorList>
            <person name="Wiegand S."/>
            <person name="Jogler M."/>
            <person name="Boedeker C."/>
            <person name="Pinto D."/>
            <person name="Vollmers J."/>
            <person name="Rivas-Marin E."/>
            <person name="Kohn T."/>
            <person name="Peeters S.H."/>
            <person name="Heuer A."/>
            <person name="Rast P."/>
            <person name="Oberbeckmann S."/>
            <person name="Bunk B."/>
            <person name="Jeske O."/>
            <person name="Meyerdierks A."/>
            <person name="Storesund J.E."/>
            <person name="Kallscheuer N."/>
            <person name="Luecker S."/>
            <person name="Lage O.M."/>
            <person name="Pohl T."/>
            <person name="Merkel B.J."/>
            <person name="Hornburger P."/>
            <person name="Mueller R.-W."/>
            <person name="Bruemmer F."/>
            <person name="Labrenz M."/>
            <person name="Spormann A.M."/>
            <person name="Op den Camp H."/>
            <person name="Overmann J."/>
            <person name="Amann R."/>
            <person name="Jetten M.S.M."/>
            <person name="Mascher T."/>
            <person name="Medema M.H."/>
            <person name="Devos D.P."/>
            <person name="Kaster A.-K."/>
            <person name="Ovreas L."/>
            <person name="Rohde M."/>
            <person name="Galperin M.Y."/>
            <person name="Jogler C."/>
        </authorList>
    </citation>
    <scope>NUCLEOTIDE SEQUENCE [LARGE SCALE GENOMIC DNA]</scope>
    <source>
        <strain evidence="13 14">Pan181</strain>
    </source>
</reference>
<dbReference type="InterPro" id="IPR001753">
    <property type="entry name" value="Enoyl-CoA_hydra/iso"/>
</dbReference>
<evidence type="ECO:0000256" key="10">
    <source>
        <dbReference type="ARBA" id="ARBA00049556"/>
    </source>
</evidence>
<dbReference type="PANTHER" id="PTHR43612">
    <property type="entry name" value="TRIFUNCTIONAL ENZYME SUBUNIT ALPHA"/>
    <property type="match status" value="1"/>
</dbReference>
<evidence type="ECO:0000256" key="6">
    <source>
        <dbReference type="ARBA" id="ARBA00023027"/>
    </source>
</evidence>
<keyword evidence="8" id="KW-0456">Lyase</keyword>
<evidence type="ECO:0000256" key="1">
    <source>
        <dbReference type="ARBA" id="ARBA00005005"/>
    </source>
</evidence>
<dbReference type="Gene3D" id="1.10.1040.50">
    <property type="match status" value="1"/>
</dbReference>
<dbReference type="KEGG" id="amuc:Pan181_50110"/>
<evidence type="ECO:0000256" key="2">
    <source>
        <dbReference type="ARBA" id="ARBA00007005"/>
    </source>
</evidence>
<accession>A0A518AVN9</accession>
<dbReference type="SUPFAM" id="SSF52096">
    <property type="entry name" value="ClpP/crotonase"/>
    <property type="match status" value="1"/>
</dbReference>
<evidence type="ECO:0000313" key="13">
    <source>
        <dbReference type="EMBL" id="QDU58771.1"/>
    </source>
</evidence>
<dbReference type="EMBL" id="CP036278">
    <property type="protein sequence ID" value="QDU58771.1"/>
    <property type="molecule type" value="Genomic_DNA"/>
</dbReference>
<keyword evidence="3" id="KW-0276">Fatty acid metabolism</keyword>
<dbReference type="Pfam" id="PF02737">
    <property type="entry name" value="3HCDH_N"/>
    <property type="match status" value="1"/>
</dbReference>
<evidence type="ECO:0000313" key="14">
    <source>
        <dbReference type="Proteomes" id="UP000315750"/>
    </source>
</evidence>
<keyword evidence="5" id="KW-0560">Oxidoreductase</keyword>
<proteinExistence type="inferred from homology"/>
<evidence type="ECO:0000256" key="5">
    <source>
        <dbReference type="ARBA" id="ARBA00023002"/>
    </source>
</evidence>
<protein>
    <submittedName>
        <fullName evidence="13">Fatty acid oxidation complex subunit alpha</fullName>
    </submittedName>
</protein>
<dbReference type="InterPro" id="IPR029045">
    <property type="entry name" value="ClpP/crotonase-like_dom_sf"/>
</dbReference>
<evidence type="ECO:0000256" key="7">
    <source>
        <dbReference type="ARBA" id="ARBA00023098"/>
    </source>
</evidence>
<dbReference type="Proteomes" id="UP000315750">
    <property type="component" value="Chromosome"/>
</dbReference>
<dbReference type="InterPro" id="IPR050136">
    <property type="entry name" value="FA_oxidation_alpha_subunit"/>
</dbReference>
<dbReference type="InterPro" id="IPR036291">
    <property type="entry name" value="NAD(P)-bd_dom_sf"/>
</dbReference>
<evidence type="ECO:0000256" key="8">
    <source>
        <dbReference type="ARBA" id="ARBA00023239"/>
    </source>
</evidence>
<dbReference type="GO" id="GO:0006635">
    <property type="term" value="P:fatty acid beta-oxidation"/>
    <property type="evidence" value="ECO:0007669"/>
    <property type="project" value="UniProtKB-UniPathway"/>
</dbReference>
<dbReference type="GO" id="GO:0016509">
    <property type="term" value="F:long-chain (3S)-3-hydroxyacyl-CoA dehydrogenase (NAD+) activity"/>
    <property type="evidence" value="ECO:0007669"/>
    <property type="project" value="TreeGrafter"/>
</dbReference>
<gene>
    <name evidence="13" type="primary">fadB</name>
    <name evidence="13" type="ORF">Pan181_50110</name>
</gene>
<dbReference type="GO" id="GO:0004300">
    <property type="term" value="F:enoyl-CoA hydratase activity"/>
    <property type="evidence" value="ECO:0007669"/>
    <property type="project" value="TreeGrafter"/>
</dbReference>